<feature type="domain" description="Glycosyl transferase family 1" evidence="3">
    <location>
        <begin position="191"/>
        <end position="335"/>
    </location>
</feature>
<dbReference type="RefSeq" id="WP_319953825.1">
    <property type="nucleotide sequence ID" value="NZ_JAXAVX010000003.1"/>
</dbReference>
<dbReference type="InterPro" id="IPR028098">
    <property type="entry name" value="Glyco_trans_4-like_N"/>
</dbReference>
<dbReference type="PANTHER" id="PTHR45947">
    <property type="entry name" value="SULFOQUINOVOSYL TRANSFERASE SQD2"/>
    <property type="match status" value="1"/>
</dbReference>
<feature type="domain" description="Glycosyltransferase subfamily 4-like N-terminal" evidence="4">
    <location>
        <begin position="81"/>
        <end position="180"/>
    </location>
</feature>
<dbReference type="Proteomes" id="UP001277761">
    <property type="component" value="Unassembled WGS sequence"/>
</dbReference>
<reference evidence="5 6" key="1">
    <citation type="submission" date="2023-11" db="EMBL/GenBank/DDBJ databases">
        <authorList>
            <person name="Xu M."/>
            <person name="Jiang T."/>
        </authorList>
    </citation>
    <scope>NUCLEOTIDE SEQUENCE [LARGE SCALE GENOMIC DNA]</scope>
    <source>
        <strain evidence="5 6">SD</strain>
    </source>
</reference>
<comment type="caution">
    <text evidence="5">The sequence shown here is derived from an EMBL/GenBank/DDBJ whole genome shotgun (WGS) entry which is preliminary data.</text>
</comment>
<organism evidence="5 6">
    <name type="scientific">Patulibacter brassicae</name>
    <dbReference type="NCBI Taxonomy" id="1705717"/>
    <lineage>
        <taxon>Bacteria</taxon>
        <taxon>Bacillati</taxon>
        <taxon>Actinomycetota</taxon>
        <taxon>Thermoleophilia</taxon>
        <taxon>Solirubrobacterales</taxon>
        <taxon>Patulibacteraceae</taxon>
        <taxon>Patulibacter</taxon>
    </lineage>
</organism>
<evidence type="ECO:0000259" key="4">
    <source>
        <dbReference type="Pfam" id="PF13439"/>
    </source>
</evidence>
<proteinExistence type="predicted"/>
<protein>
    <submittedName>
        <fullName evidence="5">Glycosyltransferase</fullName>
        <ecNumber evidence="5">2.4.-.-</ecNumber>
    </submittedName>
</protein>
<evidence type="ECO:0000259" key="3">
    <source>
        <dbReference type="Pfam" id="PF00534"/>
    </source>
</evidence>
<evidence type="ECO:0000313" key="5">
    <source>
        <dbReference type="EMBL" id="MDX8151670.1"/>
    </source>
</evidence>
<name>A0ABU4VLK9_9ACTN</name>
<dbReference type="Pfam" id="PF00534">
    <property type="entry name" value="Glycos_transf_1"/>
    <property type="match status" value="1"/>
</dbReference>
<dbReference type="EC" id="2.4.-.-" evidence="5"/>
<keyword evidence="6" id="KW-1185">Reference proteome</keyword>
<keyword evidence="2 5" id="KW-0808">Transferase</keyword>
<dbReference type="GO" id="GO:0016757">
    <property type="term" value="F:glycosyltransferase activity"/>
    <property type="evidence" value="ECO:0007669"/>
    <property type="project" value="UniProtKB-KW"/>
</dbReference>
<dbReference type="Pfam" id="PF13439">
    <property type="entry name" value="Glyco_transf_4"/>
    <property type="match status" value="1"/>
</dbReference>
<gene>
    <name evidence="5" type="ORF">SK069_08710</name>
</gene>
<dbReference type="InterPro" id="IPR001296">
    <property type="entry name" value="Glyco_trans_1"/>
</dbReference>
<dbReference type="SUPFAM" id="SSF53756">
    <property type="entry name" value="UDP-Glycosyltransferase/glycogen phosphorylase"/>
    <property type="match status" value="1"/>
</dbReference>
<evidence type="ECO:0000313" key="6">
    <source>
        <dbReference type="Proteomes" id="UP001277761"/>
    </source>
</evidence>
<dbReference type="CDD" id="cd03801">
    <property type="entry name" value="GT4_PimA-like"/>
    <property type="match status" value="1"/>
</dbReference>
<sequence>MTRRPRVVVLRGHQANPWELRPWTLLEEEFDVVVPRPLRGDGFDTTTLPLRRVPVRTVRDLLPAGRVGDLLTRVPGDRYLGLADALQGADIVHAQELGYWYTAQAARLRPRMGFRLVANVWETLPFAEAYRNVRTRPYRERVLRETDLFLPATERARESLLVEGADPGRMRVCEPGIDVGRFRPVGPTAADVVVVSAGRLVWEKGHQDLLRAIALLRRRGDATLPRAVLVGRGPEEQRLRAYADELGIGDLVELRSFVPYDEMPALYASASALWLGSMPIWSWEEQFGMVLAEAHASGLPIITTTSGAIPEVAGPQASYVAPGDWVGLAERLRELTGPREPHRIRDPERVQRFSTEAAAERLASAYRSLLSGSR</sequence>
<accession>A0ABU4VLK9</accession>
<dbReference type="PANTHER" id="PTHR45947:SF3">
    <property type="entry name" value="SULFOQUINOVOSYL TRANSFERASE SQD2"/>
    <property type="match status" value="1"/>
</dbReference>
<dbReference type="InterPro" id="IPR050194">
    <property type="entry name" value="Glycosyltransferase_grp1"/>
</dbReference>
<dbReference type="EMBL" id="JAXAVX010000003">
    <property type="protein sequence ID" value="MDX8151670.1"/>
    <property type="molecule type" value="Genomic_DNA"/>
</dbReference>
<evidence type="ECO:0000256" key="2">
    <source>
        <dbReference type="ARBA" id="ARBA00022679"/>
    </source>
</evidence>
<dbReference type="Gene3D" id="3.40.50.2000">
    <property type="entry name" value="Glycogen Phosphorylase B"/>
    <property type="match status" value="2"/>
</dbReference>
<evidence type="ECO:0000256" key="1">
    <source>
        <dbReference type="ARBA" id="ARBA00022676"/>
    </source>
</evidence>
<keyword evidence="1 5" id="KW-0328">Glycosyltransferase</keyword>